<accession>A0A2C5ZSB0</accession>
<gene>
    <name evidence="1" type="ORF">CDD82_5075</name>
</gene>
<dbReference type="AlphaFoldDB" id="A0A2C5ZSB0"/>
<sequence length="136" mass="14456">MNKGGRPIHSLASDAAWLKLAALAQLQSSGAFLPYETFVCLACPRCRLLQGLVEPWAAAIRACDGPSPANGSPEAPAAPDNTRLLVLAMTFSHFLLPRFASPVDLTFAPSSTLCIPSPLFAMLLSARFIAYNVALQ</sequence>
<organism evidence="1 2">
    <name type="scientific">Ophiocordyceps australis</name>
    <dbReference type="NCBI Taxonomy" id="1399860"/>
    <lineage>
        <taxon>Eukaryota</taxon>
        <taxon>Fungi</taxon>
        <taxon>Dikarya</taxon>
        <taxon>Ascomycota</taxon>
        <taxon>Pezizomycotina</taxon>
        <taxon>Sordariomycetes</taxon>
        <taxon>Hypocreomycetidae</taxon>
        <taxon>Hypocreales</taxon>
        <taxon>Ophiocordycipitaceae</taxon>
        <taxon>Ophiocordyceps</taxon>
    </lineage>
</organism>
<protein>
    <submittedName>
        <fullName evidence="1">Uncharacterized protein</fullName>
    </submittedName>
</protein>
<evidence type="ECO:0000313" key="1">
    <source>
        <dbReference type="EMBL" id="PHH82720.1"/>
    </source>
</evidence>
<comment type="caution">
    <text evidence="1">The sequence shown here is derived from an EMBL/GenBank/DDBJ whole genome shotgun (WGS) entry which is preliminary data.</text>
</comment>
<proteinExistence type="predicted"/>
<dbReference type="Proteomes" id="UP000224854">
    <property type="component" value="Unassembled WGS sequence"/>
</dbReference>
<keyword evidence="2" id="KW-1185">Reference proteome</keyword>
<name>A0A2C5ZSB0_9HYPO</name>
<reference evidence="1 2" key="1">
    <citation type="submission" date="2017-06" db="EMBL/GenBank/DDBJ databases">
        <title>Ant-infecting Ophiocordyceps genomes reveal a high diversity of potential behavioral manipulation genes and a possible major role for enterotoxins.</title>
        <authorList>
            <person name="De Bekker C."/>
            <person name="Evans H.C."/>
            <person name="Brachmann A."/>
            <person name="Hughes D.P."/>
        </authorList>
    </citation>
    <scope>NUCLEOTIDE SEQUENCE [LARGE SCALE GENOMIC DNA]</scope>
    <source>
        <strain evidence="1 2">1348a</strain>
    </source>
</reference>
<evidence type="ECO:0000313" key="2">
    <source>
        <dbReference type="Proteomes" id="UP000224854"/>
    </source>
</evidence>
<dbReference type="EMBL" id="NJEU01000045">
    <property type="protein sequence ID" value="PHH82720.1"/>
    <property type="molecule type" value="Genomic_DNA"/>
</dbReference>